<dbReference type="InterPro" id="IPR011990">
    <property type="entry name" value="TPR-like_helical_dom_sf"/>
</dbReference>
<dbReference type="InterPro" id="IPR029489">
    <property type="entry name" value="OGT/SEC/SPY_C"/>
</dbReference>
<accession>K3X4T5</accession>
<dbReference type="PANTHER" id="PTHR44366:SF1">
    <property type="entry name" value="UDP-N-ACETYLGLUCOSAMINE--PEPTIDE N-ACETYLGLUCOSAMINYLTRANSFERASE 110 KDA SUBUNIT"/>
    <property type="match status" value="1"/>
</dbReference>
<dbReference type="HOGENOM" id="CLU_001721_2_2_1"/>
<feature type="domain" description="O-GlcNAc transferase C-terminal" evidence="5">
    <location>
        <begin position="39"/>
        <end position="248"/>
    </location>
</feature>
<dbReference type="EnsemblProtists" id="PYU1_T012234">
    <property type="protein sequence ID" value="PYU1_T012234"/>
    <property type="gene ID" value="PYU1_G012208"/>
</dbReference>
<dbReference type="Gene3D" id="3.40.50.11380">
    <property type="match status" value="1"/>
</dbReference>
<dbReference type="OMA" id="CMASYIP"/>
<organism evidence="6 7">
    <name type="scientific">Globisporangium ultimum (strain ATCC 200006 / CBS 805.95 / DAOM BR144)</name>
    <name type="common">Pythium ultimum</name>
    <dbReference type="NCBI Taxonomy" id="431595"/>
    <lineage>
        <taxon>Eukaryota</taxon>
        <taxon>Sar</taxon>
        <taxon>Stramenopiles</taxon>
        <taxon>Oomycota</taxon>
        <taxon>Peronosporomycetes</taxon>
        <taxon>Pythiales</taxon>
        <taxon>Pythiaceae</taxon>
        <taxon>Globisporangium</taxon>
    </lineage>
</organism>
<dbReference type="SUPFAM" id="SSF48452">
    <property type="entry name" value="TPR-like"/>
    <property type="match status" value="1"/>
</dbReference>
<reference evidence="6" key="3">
    <citation type="submission" date="2015-02" db="UniProtKB">
        <authorList>
            <consortium name="EnsemblProtists"/>
        </authorList>
    </citation>
    <scope>IDENTIFICATION</scope>
    <source>
        <strain evidence="6">DAOM BR144</strain>
    </source>
</reference>
<dbReference type="InterPro" id="IPR037919">
    <property type="entry name" value="OGT"/>
</dbReference>
<sequence length="485" mass="55222">MHQGASPFAAATDPVVLMDATTQRFTCMCPSSCPLAVDKVLPSVQPFHALVYPLSMQRFLDISRRYAERAKLNVSLVEMPLLRYKSKRSNERLRIGYVSSDLGNHPLAHLMQSVFGMHTKSKFEVFCYSTTPDDGSVWRRKIASEVEHFKDISMISNGDAARLIHSDGIHILINLNGYTKGARNEIFALKPAPVQVSYMGFCGTLGADYIQYMVGDATVVPKEHRRYFSEKIIHMPHSYFVNDHKQSARDVLDVEKCPTRAHYGVPEDKFVFCNFNQVYKIDPQTFTTWMNILKRVPNSILWLLRFPPIAEANIRAEAKARGIKSHRLHFTDVAPKDEHLKRGYLADLFLDTPECNAHTTGCDILWGGTPMITMAKDRMACRVASSLLKAANLSDMITQSLEEYEELAVALASDMDKLWEVRRRLEDDRLKCPLFDTQRWVQNLETGLTLAWDRHETGHEPDHIDIPDIYELQNRSVSSPTSNNK</sequence>
<dbReference type="AlphaFoldDB" id="K3X4T5"/>
<proteinExistence type="predicted"/>
<dbReference type="STRING" id="431595.K3X4T5"/>
<name>K3X4T5_GLOUD</name>
<evidence type="ECO:0000313" key="7">
    <source>
        <dbReference type="Proteomes" id="UP000019132"/>
    </source>
</evidence>
<evidence type="ECO:0000256" key="4">
    <source>
        <dbReference type="ARBA" id="ARBA00022803"/>
    </source>
</evidence>
<dbReference type="FunFam" id="3.40.50.2000:FF:000070">
    <property type="entry name" value="probable UDP-N-acetylglucosamine--peptide N-acetylglucosaminyltransferase SEC"/>
    <property type="match status" value="1"/>
</dbReference>
<keyword evidence="4" id="KW-0802">TPR repeat</keyword>
<keyword evidence="3" id="KW-0677">Repeat</keyword>
<reference evidence="7" key="2">
    <citation type="submission" date="2010-04" db="EMBL/GenBank/DDBJ databases">
        <authorList>
            <person name="Buell R."/>
            <person name="Hamilton J."/>
            <person name="Hostetler J."/>
        </authorList>
    </citation>
    <scope>NUCLEOTIDE SEQUENCE [LARGE SCALE GENOMIC DNA]</scope>
    <source>
        <strain evidence="7">DAOM:BR144</strain>
    </source>
</reference>
<feature type="domain" description="O-GlcNAc transferase C-terminal" evidence="5">
    <location>
        <begin position="259"/>
        <end position="444"/>
    </location>
</feature>
<reference evidence="7" key="1">
    <citation type="journal article" date="2010" name="Genome Biol.">
        <title>Genome sequence of the necrotrophic plant pathogen Pythium ultimum reveals original pathogenicity mechanisms and effector repertoire.</title>
        <authorList>
            <person name="Levesque C.A."/>
            <person name="Brouwer H."/>
            <person name="Cano L."/>
            <person name="Hamilton J.P."/>
            <person name="Holt C."/>
            <person name="Huitema E."/>
            <person name="Raffaele S."/>
            <person name="Robideau G.P."/>
            <person name="Thines M."/>
            <person name="Win J."/>
            <person name="Zerillo M.M."/>
            <person name="Beakes G.W."/>
            <person name="Boore J.L."/>
            <person name="Busam D."/>
            <person name="Dumas B."/>
            <person name="Ferriera S."/>
            <person name="Fuerstenberg S.I."/>
            <person name="Gachon C.M."/>
            <person name="Gaulin E."/>
            <person name="Govers F."/>
            <person name="Grenville-Briggs L."/>
            <person name="Horner N."/>
            <person name="Hostetler J."/>
            <person name="Jiang R.H."/>
            <person name="Johnson J."/>
            <person name="Krajaejun T."/>
            <person name="Lin H."/>
            <person name="Meijer H.J."/>
            <person name="Moore B."/>
            <person name="Morris P."/>
            <person name="Phuntmart V."/>
            <person name="Puiu D."/>
            <person name="Shetty J."/>
            <person name="Stajich J.E."/>
            <person name="Tripathy S."/>
            <person name="Wawra S."/>
            <person name="van West P."/>
            <person name="Whitty B.R."/>
            <person name="Coutinho P.M."/>
            <person name="Henrissat B."/>
            <person name="Martin F."/>
            <person name="Thomas P.D."/>
            <person name="Tyler B.M."/>
            <person name="De Vries R.P."/>
            <person name="Kamoun S."/>
            <person name="Yandell M."/>
            <person name="Tisserat N."/>
            <person name="Buell C.R."/>
        </authorList>
    </citation>
    <scope>NUCLEOTIDE SEQUENCE</scope>
    <source>
        <strain evidence="7">DAOM:BR144</strain>
    </source>
</reference>
<evidence type="ECO:0000256" key="1">
    <source>
        <dbReference type="ARBA" id="ARBA00004922"/>
    </source>
</evidence>
<evidence type="ECO:0000256" key="2">
    <source>
        <dbReference type="ARBA" id="ARBA00022679"/>
    </source>
</evidence>
<evidence type="ECO:0000313" key="6">
    <source>
        <dbReference type="EnsemblProtists" id="PYU1_T012234"/>
    </source>
</evidence>
<evidence type="ECO:0000259" key="5">
    <source>
        <dbReference type="Pfam" id="PF13844"/>
    </source>
</evidence>
<dbReference type="Proteomes" id="UP000019132">
    <property type="component" value="Unassembled WGS sequence"/>
</dbReference>
<dbReference type="eggNOG" id="KOG4626">
    <property type="taxonomic scope" value="Eukaryota"/>
</dbReference>
<comment type="pathway">
    <text evidence="1">Protein modification; protein glycosylation.</text>
</comment>
<keyword evidence="7" id="KW-1185">Reference proteome</keyword>
<dbReference type="EMBL" id="GL376601">
    <property type="status" value="NOT_ANNOTATED_CDS"/>
    <property type="molecule type" value="Genomic_DNA"/>
</dbReference>
<dbReference type="GO" id="GO:0006493">
    <property type="term" value="P:protein O-linked glycosylation"/>
    <property type="evidence" value="ECO:0007669"/>
    <property type="project" value="InterPro"/>
</dbReference>
<dbReference type="InParanoid" id="K3X4T5"/>
<keyword evidence="2" id="KW-0808">Transferase</keyword>
<dbReference type="VEuPathDB" id="FungiDB:PYU1_G012208"/>
<dbReference type="Pfam" id="PF13844">
    <property type="entry name" value="Glyco_transf_41"/>
    <property type="match status" value="2"/>
</dbReference>
<protein>
    <recommendedName>
        <fullName evidence="5">O-GlcNAc transferase C-terminal domain-containing protein</fullName>
    </recommendedName>
</protein>
<dbReference type="Gene3D" id="3.40.50.2000">
    <property type="entry name" value="Glycogen Phosphorylase B"/>
    <property type="match status" value="1"/>
</dbReference>
<evidence type="ECO:0000256" key="3">
    <source>
        <dbReference type="ARBA" id="ARBA00022737"/>
    </source>
</evidence>
<dbReference type="PANTHER" id="PTHR44366">
    <property type="entry name" value="UDP-N-ACETYLGLUCOSAMINE--PEPTIDE N-ACETYLGLUCOSAMINYLTRANSFERASE 110 KDA SUBUNIT"/>
    <property type="match status" value="1"/>
</dbReference>
<dbReference type="GO" id="GO:0097363">
    <property type="term" value="F:protein O-acetylglucosaminyltransferase activity"/>
    <property type="evidence" value="ECO:0007669"/>
    <property type="project" value="TreeGrafter"/>
</dbReference>